<comment type="caution">
    <text evidence="7">The sequence shown here is derived from an EMBL/GenBank/DDBJ whole genome shotgun (WGS) entry which is preliminary data.</text>
</comment>
<keyword evidence="3 6" id="KW-0931">ER-Golgi transport</keyword>
<evidence type="ECO:0000256" key="3">
    <source>
        <dbReference type="ARBA" id="ARBA00022892"/>
    </source>
</evidence>
<reference evidence="7" key="1">
    <citation type="journal article" date="2020" name="Cell">
        <title>Large-Scale Comparative Analyses of Tick Genomes Elucidate Their Genetic Diversity and Vector Capacities.</title>
        <authorList>
            <consortium name="Tick Genome and Microbiome Consortium (TIGMIC)"/>
            <person name="Jia N."/>
            <person name="Wang J."/>
            <person name="Shi W."/>
            <person name="Du L."/>
            <person name="Sun Y."/>
            <person name="Zhan W."/>
            <person name="Jiang J.F."/>
            <person name="Wang Q."/>
            <person name="Zhang B."/>
            <person name="Ji P."/>
            <person name="Bell-Sakyi L."/>
            <person name="Cui X.M."/>
            <person name="Yuan T.T."/>
            <person name="Jiang B.G."/>
            <person name="Yang W.F."/>
            <person name="Lam T.T."/>
            <person name="Chang Q.C."/>
            <person name="Ding S.J."/>
            <person name="Wang X.J."/>
            <person name="Zhu J.G."/>
            <person name="Ruan X.D."/>
            <person name="Zhao L."/>
            <person name="Wei J.T."/>
            <person name="Ye R.Z."/>
            <person name="Que T.C."/>
            <person name="Du C.H."/>
            <person name="Zhou Y.H."/>
            <person name="Cheng J.X."/>
            <person name="Dai P.F."/>
            <person name="Guo W.B."/>
            <person name="Han X.H."/>
            <person name="Huang E.J."/>
            <person name="Li L.F."/>
            <person name="Wei W."/>
            <person name="Gao Y.C."/>
            <person name="Liu J.Z."/>
            <person name="Shao H.Z."/>
            <person name="Wang X."/>
            <person name="Wang C.C."/>
            <person name="Yang T.C."/>
            <person name="Huo Q.B."/>
            <person name="Li W."/>
            <person name="Chen H.Y."/>
            <person name="Chen S.E."/>
            <person name="Zhou L.G."/>
            <person name="Ni X.B."/>
            <person name="Tian J.H."/>
            <person name="Sheng Y."/>
            <person name="Liu T."/>
            <person name="Pan Y.S."/>
            <person name="Xia L.Y."/>
            <person name="Li J."/>
            <person name="Zhao F."/>
            <person name="Cao W.C."/>
        </authorList>
    </citation>
    <scope>NUCLEOTIDE SEQUENCE</scope>
    <source>
        <strain evidence="7">Rmic-2018</strain>
    </source>
</reference>
<dbReference type="GO" id="GO:0005794">
    <property type="term" value="C:Golgi apparatus"/>
    <property type="evidence" value="ECO:0007669"/>
    <property type="project" value="UniProtKB-SubCell"/>
</dbReference>
<evidence type="ECO:0000256" key="2">
    <source>
        <dbReference type="ARBA" id="ARBA00022824"/>
    </source>
</evidence>
<reference evidence="7" key="2">
    <citation type="submission" date="2021-09" db="EMBL/GenBank/DDBJ databases">
        <authorList>
            <person name="Jia N."/>
            <person name="Wang J."/>
            <person name="Shi W."/>
            <person name="Du L."/>
            <person name="Sun Y."/>
            <person name="Zhan W."/>
            <person name="Jiang J."/>
            <person name="Wang Q."/>
            <person name="Zhang B."/>
            <person name="Ji P."/>
            <person name="Sakyi L.B."/>
            <person name="Cui X."/>
            <person name="Yuan T."/>
            <person name="Jiang B."/>
            <person name="Yang W."/>
            <person name="Lam T.T.-Y."/>
            <person name="Chang Q."/>
            <person name="Ding S."/>
            <person name="Wang X."/>
            <person name="Zhu J."/>
            <person name="Ruan X."/>
            <person name="Zhao L."/>
            <person name="Wei J."/>
            <person name="Que T."/>
            <person name="Du C."/>
            <person name="Cheng J."/>
            <person name="Dai P."/>
            <person name="Han X."/>
            <person name="Huang E."/>
            <person name="Gao Y."/>
            <person name="Liu J."/>
            <person name="Shao H."/>
            <person name="Ye R."/>
            <person name="Li L."/>
            <person name="Wei W."/>
            <person name="Wang X."/>
            <person name="Wang C."/>
            <person name="Huo Q."/>
            <person name="Li W."/>
            <person name="Guo W."/>
            <person name="Chen H."/>
            <person name="Chen S."/>
            <person name="Zhou L."/>
            <person name="Zhou L."/>
            <person name="Ni X."/>
            <person name="Tian J."/>
            <person name="Zhou Y."/>
            <person name="Sheng Y."/>
            <person name="Liu T."/>
            <person name="Pan Y."/>
            <person name="Xia L."/>
            <person name="Li J."/>
            <person name="Zhao F."/>
            <person name="Cao W."/>
        </authorList>
    </citation>
    <scope>NUCLEOTIDE SEQUENCE</scope>
    <source>
        <strain evidence="7">Rmic-2018</strain>
        <tissue evidence="7">Larvae</tissue>
    </source>
</reference>
<dbReference type="AlphaFoldDB" id="A0A9J6EZ21"/>
<dbReference type="GO" id="GO:0005783">
    <property type="term" value="C:endoplasmic reticulum"/>
    <property type="evidence" value="ECO:0007669"/>
    <property type="project" value="UniProtKB-SubCell"/>
</dbReference>
<evidence type="ECO:0000313" key="7">
    <source>
        <dbReference type="EMBL" id="KAH8039635.1"/>
    </source>
</evidence>
<dbReference type="GO" id="GO:0006888">
    <property type="term" value="P:endoplasmic reticulum to Golgi vesicle-mediated transport"/>
    <property type="evidence" value="ECO:0007669"/>
    <property type="project" value="UniProtKB-UniRule"/>
</dbReference>
<dbReference type="InterPro" id="IPR011012">
    <property type="entry name" value="Longin-like_dom_sf"/>
</dbReference>
<keyword evidence="1 6" id="KW-0813">Transport</keyword>
<gene>
    <name evidence="7" type="ORF">HPB51_008228</name>
</gene>
<dbReference type="Gene3D" id="3.30.450.70">
    <property type="match status" value="1"/>
</dbReference>
<organism evidence="7 8">
    <name type="scientific">Rhipicephalus microplus</name>
    <name type="common">Cattle tick</name>
    <name type="synonym">Boophilus microplus</name>
    <dbReference type="NCBI Taxonomy" id="6941"/>
    <lineage>
        <taxon>Eukaryota</taxon>
        <taxon>Metazoa</taxon>
        <taxon>Ecdysozoa</taxon>
        <taxon>Arthropoda</taxon>
        <taxon>Chelicerata</taxon>
        <taxon>Arachnida</taxon>
        <taxon>Acari</taxon>
        <taxon>Parasitiformes</taxon>
        <taxon>Ixodida</taxon>
        <taxon>Ixodoidea</taxon>
        <taxon>Ixodidae</taxon>
        <taxon>Rhipicephalinae</taxon>
        <taxon>Rhipicephalus</taxon>
        <taxon>Boophilus</taxon>
    </lineage>
</organism>
<dbReference type="VEuPathDB" id="VectorBase:LOC119187624"/>
<evidence type="ECO:0000313" key="8">
    <source>
        <dbReference type="Proteomes" id="UP000821866"/>
    </source>
</evidence>
<protein>
    <recommendedName>
        <fullName evidence="6">Trafficking protein particle complex subunit</fullName>
    </recommendedName>
</protein>
<dbReference type="EMBL" id="JABSTU010000001">
    <property type="protein sequence ID" value="KAH8039635.1"/>
    <property type="molecule type" value="Genomic_DNA"/>
</dbReference>
<dbReference type="Proteomes" id="UP000821866">
    <property type="component" value="Chromosome 1"/>
</dbReference>
<keyword evidence="4 6" id="KW-0333">Golgi apparatus</keyword>
<dbReference type="SUPFAM" id="SSF64356">
    <property type="entry name" value="SNARE-like"/>
    <property type="match status" value="1"/>
</dbReference>
<dbReference type="SMART" id="SM01399">
    <property type="entry name" value="Sybindin"/>
    <property type="match status" value="1"/>
</dbReference>
<comment type="subcellular location">
    <subcellularLocation>
        <location evidence="6">Endoplasmic reticulum</location>
    </subcellularLocation>
    <subcellularLocation>
        <location evidence="6">Golgi apparatus</location>
        <location evidence="6">cis-Golgi network</location>
    </subcellularLocation>
</comment>
<evidence type="ECO:0000256" key="5">
    <source>
        <dbReference type="ARBA" id="ARBA00038167"/>
    </source>
</evidence>
<name>A0A9J6EZ21_RHIMP</name>
<sequence length="144" mass="16221">MSNDGFLNFKTNKYRLNFYETPSGLKFIMNTDTNASNVRELLHDIYHQVYVEYVVKNPECQLGKPITSELFKGTAECLHSQVATVQVKTCILFTSASPSMEARPRTAAPGKHLDGSTKVRTDDHIIARCGALWHCRGFLLVQLL</sequence>
<proteinExistence type="inferred from homology"/>
<keyword evidence="8" id="KW-1185">Reference proteome</keyword>
<accession>A0A9J6EZ21</accession>
<evidence type="ECO:0000256" key="6">
    <source>
        <dbReference type="RuleBase" id="RU366065"/>
    </source>
</evidence>
<comment type="similarity">
    <text evidence="5">Belongs to the TRAPP small subunits family. BET5 subfamily.</text>
</comment>
<dbReference type="Pfam" id="PF04099">
    <property type="entry name" value="Sybindin"/>
    <property type="match status" value="1"/>
</dbReference>
<dbReference type="InterPro" id="IPR007233">
    <property type="entry name" value="TRAPPC"/>
</dbReference>
<comment type="subunit">
    <text evidence="6">Part of the multisubunit transport protein particle (TRAPP) complex.</text>
</comment>
<dbReference type="GO" id="GO:0030008">
    <property type="term" value="C:TRAPP complex"/>
    <property type="evidence" value="ECO:0007669"/>
    <property type="project" value="UniProtKB-UniRule"/>
</dbReference>
<dbReference type="PANTHER" id="PTHR23249">
    <property type="entry name" value="TRAFFICKING PROTEIN PARTICLE COMPLEX SUBUNIT"/>
    <property type="match status" value="1"/>
</dbReference>
<evidence type="ECO:0000256" key="4">
    <source>
        <dbReference type="ARBA" id="ARBA00023034"/>
    </source>
</evidence>
<dbReference type="PANTHER" id="PTHR23249:SF16">
    <property type="entry name" value="TRAFFICKING PROTEIN PARTICLE COMPLEX SUBUNIT 1"/>
    <property type="match status" value="1"/>
</dbReference>
<evidence type="ECO:0000256" key="1">
    <source>
        <dbReference type="ARBA" id="ARBA00022448"/>
    </source>
</evidence>
<keyword evidence="2 6" id="KW-0256">Endoplasmic reticulum</keyword>